<dbReference type="Gene3D" id="2.60.120.1440">
    <property type="match status" value="1"/>
</dbReference>
<evidence type="ECO:0000256" key="1">
    <source>
        <dbReference type="SAM" id="Phobius"/>
    </source>
</evidence>
<dbReference type="InterPro" id="IPR012373">
    <property type="entry name" value="Ferrdict_sens_TM"/>
</dbReference>
<dbReference type="PANTHER" id="PTHR30273:SF2">
    <property type="entry name" value="PROTEIN FECR"/>
    <property type="match status" value="1"/>
</dbReference>
<keyword evidence="1" id="KW-0472">Membrane</keyword>
<keyword evidence="1" id="KW-1133">Transmembrane helix</keyword>
<dbReference type="Pfam" id="PF16220">
    <property type="entry name" value="DUF4880"/>
    <property type="match status" value="1"/>
</dbReference>
<gene>
    <name evidence="4" type="ORF">ACFPPA_13635</name>
</gene>
<dbReference type="Proteomes" id="UP001596114">
    <property type="component" value="Unassembled WGS sequence"/>
</dbReference>
<dbReference type="InterPro" id="IPR032623">
    <property type="entry name" value="FecR_N"/>
</dbReference>
<sequence length="322" mass="35067">MDSHDAIREEAAAWFARRRDGACSEEAAFEAWRDSSDAHARAYAETEHSWEQWARLQDSVQMRKMAAAAMAATSPSQRQATGKRLRPLLAAAGLAAIAVFGGIWLLPLMMQTAPVAYSTGLGEQRTEQLPDGTRIVLNTQTALQVRYSRLRRDVTLQHGEAMFEVVHDAERPFIVTAADGSVTDLGTQFLVRDENGIATVTLLQGRVDVAALNEHKQLVPGEQARYGARVAGIRVRQVDPAGITSWMRGRLDFSGLPLAQAVAEANRYSAVKLRLGDPRLADLPVGGSFRTGDNASIAAALSAVFPVRVARSDTHEIVLMPR</sequence>
<evidence type="ECO:0000313" key="5">
    <source>
        <dbReference type="Proteomes" id="UP001596114"/>
    </source>
</evidence>
<comment type="caution">
    <text evidence="4">The sequence shown here is derived from an EMBL/GenBank/DDBJ whole genome shotgun (WGS) entry which is preliminary data.</text>
</comment>
<dbReference type="Pfam" id="PF04773">
    <property type="entry name" value="FecR"/>
    <property type="match status" value="1"/>
</dbReference>
<dbReference type="PANTHER" id="PTHR30273">
    <property type="entry name" value="PERIPLASMIC SIGNAL SENSOR AND SIGMA FACTOR ACTIVATOR FECR-RELATED"/>
    <property type="match status" value="1"/>
</dbReference>
<dbReference type="PIRSF" id="PIRSF018266">
    <property type="entry name" value="FecR"/>
    <property type="match status" value="1"/>
</dbReference>
<reference evidence="5" key="1">
    <citation type="journal article" date="2019" name="Int. J. Syst. Evol. Microbiol.">
        <title>The Global Catalogue of Microorganisms (GCM) 10K type strain sequencing project: providing services to taxonomists for standard genome sequencing and annotation.</title>
        <authorList>
            <consortium name="The Broad Institute Genomics Platform"/>
            <consortium name="The Broad Institute Genome Sequencing Center for Infectious Disease"/>
            <person name="Wu L."/>
            <person name="Ma J."/>
        </authorList>
    </citation>
    <scope>NUCLEOTIDE SEQUENCE [LARGE SCALE GENOMIC DNA]</scope>
    <source>
        <strain evidence="5">CGMCC 1.16619</strain>
    </source>
</reference>
<protein>
    <submittedName>
        <fullName evidence="4">FecR family protein</fullName>
    </submittedName>
</protein>
<evidence type="ECO:0000313" key="4">
    <source>
        <dbReference type="EMBL" id="MFC5526778.1"/>
    </source>
</evidence>
<dbReference type="InterPro" id="IPR006860">
    <property type="entry name" value="FecR"/>
</dbReference>
<evidence type="ECO:0000259" key="3">
    <source>
        <dbReference type="Pfam" id="PF16220"/>
    </source>
</evidence>
<accession>A0ABW0QQL5</accession>
<evidence type="ECO:0000259" key="2">
    <source>
        <dbReference type="Pfam" id="PF04773"/>
    </source>
</evidence>
<dbReference type="EMBL" id="JBHSNF010000003">
    <property type="protein sequence ID" value="MFC5526778.1"/>
    <property type="molecule type" value="Genomic_DNA"/>
</dbReference>
<organism evidence="4 5">
    <name type="scientific">Rhodanobacter ginsengisoli</name>
    <dbReference type="NCBI Taxonomy" id="418646"/>
    <lineage>
        <taxon>Bacteria</taxon>
        <taxon>Pseudomonadati</taxon>
        <taxon>Pseudomonadota</taxon>
        <taxon>Gammaproteobacteria</taxon>
        <taxon>Lysobacterales</taxon>
        <taxon>Rhodanobacteraceae</taxon>
        <taxon>Rhodanobacter</taxon>
    </lineage>
</organism>
<name>A0ABW0QQL5_9GAMM</name>
<feature type="domain" description="FecR protein" evidence="2">
    <location>
        <begin position="117"/>
        <end position="207"/>
    </location>
</feature>
<proteinExistence type="predicted"/>
<dbReference type="RefSeq" id="WP_377320815.1">
    <property type="nucleotide sequence ID" value="NZ_JBHSNF010000003.1"/>
</dbReference>
<keyword evidence="1" id="KW-0812">Transmembrane</keyword>
<keyword evidence="5" id="KW-1185">Reference proteome</keyword>
<feature type="transmembrane region" description="Helical" evidence="1">
    <location>
        <begin position="88"/>
        <end position="110"/>
    </location>
</feature>
<feature type="domain" description="FecR N-terminal" evidence="3">
    <location>
        <begin position="9"/>
        <end position="47"/>
    </location>
</feature>